<dbReference type="RefSeq" id="WP_345920782.1">
    <property type="nucleotide sequence ID" value="NZ_JBDIVE010000010.1"/>
</dbReference>
<dbReference type="InterPro" id="IPR029000">
    <property type="entry name" value="Cyclophilin-like_dom_sf"/>
</dbReference>
<proteinExistence type="predicted"/>
<name>A0ABU9Z234_9RHOO</name>
<evidence type="ECO:0000313" key="2">
    <source>
        <dbReference type="Proteomes" id="UP001410394"/>
    </source>
</evidence>
<keyword evidence="2" id="KW-1185">Reference proteome</keyword>
<accession>A0ABU9Z234</accession>
<dbReference type="Gene3D" id="2.40.100.20">
    <property type="match status" value="1"/>
</dbReference>
<dbReference type="SUPFAM" id="SSF50891">
    <property type="entry name" value="Cyclophilin-like"/>
    <property type="match status" value="1"/>
</dbReference>
<dbReference type="Pfam" id="PF12903">
    <property type="entry name" value="DUF3830"/>
    <property type="match status" value="1"/>
</dbReference>
<reference evidence="1 2" key="1">
    <citation type="journal article" date="2018" name="Int. J. Syst. Evol. Microbiol.">
        <title>Uliginosibacterium sediminicola sp. nov., isolated from freshwater sediment.</title>
        <authorList>
            <person name="Hwang W.M."/>
            <person name="Kim S.M."/>
            <person name="Kang K."/>
            <person name="Ahn T.Y."/>
        </authorList>
    </citation>
    <scope>NUCLEOTIDE SEQUENCE [LARGE SCALE GENOMIC DNA]</scope>
    <source>
        <strain evidence="1 2">M1-21</strain>
    </source>
</reference>
<dbReference type="EMBL" id="JBDIVE010000010">
    <property type="protein sequence ID" value="MEN3070006.1"/>
    <property type="molecule type" value="Genomic_DNA"/>
</dbReference>
<dbReference type="InterPro" id="IPR024532">
    <property type="entry name" value="DUF3830"/>
</dbReference>
<comment type="caution">
    <text evidence="1">The sequence shown here is derived from an EMBL/GenBank/DDBJ whole genome shotgun (WGS) entry which is preliminary data.</text>
</comment>
<sequence>MIRIRISAGGFEFIAETHDEAPQTVAAFVKLLPYEQELIHVRWSGEGCWIPMGDFKLGVDFENHTSHPSVGDVLFYPGGYSETEIILAYGACSFSSKLGQLAGNHFLTIVEGKENLRALGLKCLWEGAQEVRFTLA</sequence>
<organism evidence="1 2">
    <name type="scientific">Uliginosibacterium sediminicola</name>
    <dbReference type="NCBI Taxonomy" id="2024550"/>
    <lineage>
        <taxon>Bacteria</taxon>
        <taxon>Pseudomonadati</taxon>
        <taxon>Pseudomonadota</taxon>
        <taxon>Betaproteobacteria</taxon>
        <taxon>Rhodocyclales</taxon>
        <taxon>Zoogloeaceae</taxon>
        <taxon>Uliginosibacterium</taxon>
    </lineage>
</organism>
<gene>
    <name evidence="1" type="ORF">ABDB84_16105</name>
</gene>
<protein>
    <submittedName>
        <fullName evidence="1">DUF3830 family protein</fullName>
    </submittedName>
</protein>
<evidence type="ECO:0000313" key="1">
    <source>
        <dbReference type="EMBL" id="MEN3070006.1"/>
    </source>
</evidence>
<dbReference type="Proteomes" id="UP001410394">
    <property type="component" value="Unassembled WGS sequence"/>
</dbReference>